<name>A0A1G7W8K6_9SPHI</name>
<accession>A0A1G7W8K6</accession>
<dbReference type="OrthoDB" id="934761at2"/>
<keyword evidence="2" id="KW-1185">Reference proteome</keyword>
<organism evidence="1 2">
    <name type="scientific">Pedobacter terrae</name>
    <dbReference type="NCBI Taxonomy" id="405671"/>
    <lineage>
        <taxon>Bacteria</taxon>
        <taxon>Pseudomonadati</taxon>
        <taxon>Bacteroidota</taxon>
        <taxon>Sphingobacteriia</taxon>
        <taxon>Sphingobacteriales</taxon>
        <taxon>Sphingobacteriaceae</taxon>
        <taxon>Pedobacter</taxon>
    </lineage>
</organism>
<proteinExistence type="predicted"/>
<evidence type="ECO:0000313" key="2">
    <source>
        <dbReference type="Proteomes" id="UP000199643"/>
    </source>
</evidence>
<gene>
    <name evidence="1" type="ORF">SAMN05421827_109147</name>
</gene>
<reference evidence="2" key="1">
    <citation type="submission" date="2016-10" db="EMBL/GenBank/DDBJ databases">
        <authorList>
            <person name="Varghese N."/>
            <person name="Submissions S."/>
        </authorList>
    </citation>
    <scope>NUCLEOTIDE SEQUENCE [LARGE SCALE GENOMIC DNA]</scope>
    <source>
        <strain evidence="2">DSM 17933</strain>
    </source>
</reference>
<dbReference type="STRING" id="405671.SAMN05421827_109147"/>
<dbReference type="Proteomes" id="UP000199643">
    <property type="component" value="Unassembled WGS sequence"/>
</dbReference>
<sequence length="545" mass="60665">MSVTLASSPQLHSFSNSYITAKFQCADYFQQVGSYAVNSINIAAITAPGTIIEIKYGNNTVTMMSALAPDDSGSQFLCGNGTALPASDVAGSFQSNHQLSTDFDISFSGYNIIFTAKQKTIGFDFISGGTNTTIGKAEIVKPNYRVFFRLFLENNTHTGYDEIYKTYLDIQNGSGGLAIAELGDKIHQKITADIDEYGLEVPGITVLSCMNTARKFYFEFAESFGDTITVKKLLKSNVFNVLHGGLSFQSKSSVNLVSLIAGGSPTEDRFLKQGPKSQYGRIDQPQFLYFFNTRSTKAGAKLLIKRFFSDGSSDSANDLTFNLDQHRKFAFNVSPGNIYNGVKQLDRYEINLIDNAGNRISEKQEYFIKRDGQRYLRYFLNWSSWGSLDSRCFTGVNQPTLEINSSKASRLLQSGYKVTNGEFKVYGKTGTDKFKASTGFNDPDIIKFNKDFFLSNLQFRYIKNTILPIEVTSDSVAKPADSDFLYAQSFEYQYLYSNQNYLENDIEDDFSFSGSSFQPPYTGPILILAGTPANPSKQIIQQQIS</sequence>
<dbReference type="RefSeq" id="WP_090500592.1">
    <property type="nucleotide sequence ID" value="NZ_FNCH01000009.1"/>
</dbReference>
<dbReference type="AlphaFoldDB" id="A0A1G7W8K6"/>
<protein>
    <submittedName>
        <fullName evidence="1">Uncharacterized protein</fullName>
    </submittedName>
</protein>
<dbReference type="EMBL" id="FNCH01000009">
    <property type="protein sequence ID" value="SDG68282.1"/>
    <property type="molecule type" value="Genomic_DNA"/>
</dbReference>
<evidence type="ECO:0000313" key="1">
    <source>
        <dbReference type="EMBL" id="SDG68282.1"/>
    </source>
</evidence>